<reference evidence="2 3" key="1">
    <citation type="submission" date="2021-06" db="EMBL/GenBank/DDBJ databases">
        <title>Caerostris extrusa draft genome.</title>
        <authorList>
            <person name="Kono N."/>
            <person name="Arakawa K."/>
        </authorList>
    </citation>
    <scope>NUCLEOTIDE SEQUENCE [LARGE SCALE GENOMIC DNA]</scope>
</reference>
<sequence length="132" mass="15167">MTLGEFVSSSSNITKILDSWLSGNVPLAGDVVRQLNTHQWVVRGLFARGSPMCHSSPIYLVLVPILTYLFRVLFKKNKKEVFQRQEINYLPIYLGYKIWVVRCGVKKRKGQCNEAHYGLQIYCPRLRHGAVI</sequence>
<proteinExistence type="predicted"/>
<evidence type="ECO:0000313" key="2">
    <source>
        <dbReference type="EMBL" id="GIY55909.1"/>
    </source>
</evidence>
<keyword evidence="1" id="KW-0472">Membrane</keyword>
<gene>
    <name evidence="2" type="ORF">CEXT_89691</name>
</gene>
<evidence type="ECO:0000256" key="1">
    <source>
        <dbReference type="SAM" id="Phobius"/>
    </source>
</evidence>
<keyword evidence="3" id="KW-1185">Reference proteome</keyword>
<accession>A0AAV4UDZ8</accession>
<dbReference type="EMBL" id="BPLR01012696">
    <property type="protein sequence ID" value="GIY55909.1"/>
    <property type="molecule type" value="Genomic_DNA"/>
</dbReference>
<dbReference type="Proteomes" id="UP001054945">
    <property type="component" value="Unassembled WGS sequence"/>
</dbReference>
<organism evidence="2 3">
    <name type="scientific">Caerostris extrusa</name>
    <name type="common">Bark spider</name>
    <name type="synonym">Caerostris bankana</name>
    <dbReference type="NCBI Taxonomy" id="172846"/>
    <lineage>
        <taxon>Eukaryota</taxon>
        <taxon>Metazoa</taxon>
        <taxon>Ecdysozoa</taxon>
        <taxon>Arthropoda</taxon>
        <taxon>Chelicerata</taxon>
        <taxon>Arachnida</taxon>
        <taxon>Araneae</taxon>
        <taxon>Araneomorphae</taxon>
        <taxon>Entelegynae</taxon>
        <taxon>Araneoidea</taxon>
        <taxon>Araneidae</taxon>
        <taxon>Caerostris</taxon>
    </lineage>
</organism>
<comment type="caution">
    <text evidence="2">The sequence shown here is derived from an EMBL/GenBank/DDBJ whole genome shotgun (WGS) entry which is preliminary data.</text>
</comment>
<name>A0AAV4UDZ8_CAEEX</name>
<protein>
    <submittedName>
        <fullName evidence="2">Uncharacterized protein</fullName>
    </submittedName>
</protein>
<keyword evidence="1" id="KW-1133">Transmembrane helix</keyword>
<dbReference type="AlphaFoldDB" id="A0AAV4UDZ8"/>
<keyword evidence="1" id="KW-0812">Transmembrane</keyword>
<feature type="transmembrane region" description="Helical" evidence="1">
    <location>
        <begin position="56"/>
        <end position="74"/>
    </location>
</feature>
<evidence type="ECO:0000313" key="3">
    <source>
        <dbReference type="Proteomes" id="UP001054945"/>
    </source>
</evidence>